<dbReference type="SUPFAM" id="SSF52540">
    <property type="entry name" value="P-loop containing nucleoside triphosphate hydrolases"/>
    <property type="match status" value="1"/>
</dbReference>
<gene>
    <name evidence="1" type="ORF">D7I44_14705</name>
</gene>
<dbReference type="KEGG" id="gry:D7I44_14705"/>
<dbReference type="OrthoDB" id="5379188at2"/>
<name>A0A387BUU5_9MICO</name>
<sequence>MAQDYPLEELSPRAFEQLTVALALKALGHGVEAFGSGPDGGREATYTGPVNWSATTGFGTDSWDGYIVLQAKQKETLGTPAQNASWLLKQVSDEFDSWMANDSKRGQFPQYIIFVTNARLSSVANSGGIDQINANIRQRITSPVPGTDGRDSLAARGLRSAKVWHRDQLNGLLTVNDGIRNAFKGMLTVGDLLTRLGALGGLLDPSQFEPVLKAHAMRTLGVERWVNFSDAGGTTRQSIDEVIIDLKADGTRAENTTLLQEVIDRGDSVLKPSFHSAQPHLVITGQPGSGKSTTTSFLTQMYRSGFAADESLTATTTAILDGTAAALERIGVSAPKNHRWPIRVNLAHYADEIGPSGDKSLLRWLSERVTARAELDIKPHTLKRWFQHWPCLVVLDGLDEVTAPEVRPRVLDEIRTFVEEAHQDDADLLVIVTTRPMGYTEQIMPELFTQLNLKYLDAPTAISYGRHITSRRLSDDLDRRDQVIARFERHASDATMLRLMKTPLQVLIMTLILEQFGVLPADRYQLFWRYFETIYQRESAKPTNLAPFLAEHRPAITDLHEAVGLSLQIHAETSTDARAILTKDELRQLAVQRLVQVGHQLGPQVDRIADRIVQATTERLVLLVPAENDGVSFEIRSLQELMAARALSNVTDEQLNAHLSATAPSPHWRNTWVFVAGRVFAEGPDHRRDLVTDVVENVDKNANWPGWLCAIGPELAAYLLDDGLAARTPRWQRRLIDVALRALSGPVPQDVRAVAIGLSNASVGNDLMYIRNALKAAFAGTPVARTIAHSVLAAGQFGAPIPEAQTSLGQVTRVDALLADLIEPQLAELGLSEGARQSLDSILIELRETALTAAWDASLQRLLATLPSSLPHTIAGLRDAEVGTALEILLGALGPENWSATAALGQAVWPSLARVPVGRQLES</sequence>
<dbReference type="EMBL" id="CP032624">
    <property type="protein sequence ID" value="AYG04647.1"/>
    <property type="molecule type" value="Genomic_DNA"/>
</dbReference>
<dbReference type="AlphaFoldDB" id="A0A387BUU5"/>
<proteinExistence type="predicted"/>
<evidence type="ECO:0000313" key="1">
    <source>
        <dbReference type="EMBL" id="AYG04647.1"/>
    </source>
</evidence>
<keyword evidence="2" id="KW-1185">Reference proteome</keyword>
<accession>A0A387BUU5</accession>
<protein>
    <recommendedName>
        <fullName evidence="3">NACHT domain-containing protein</fullName>
    </recommendedName>
</protein>
<dbReference type="Proteomes" id="UP000275069">
    <property type="component" value="Chromosome"/>
</dbReference>
<evidence type="ECO:0000313" key="2">
    <source>
        <dbReference type="Proteomes" id="UP000275069"/>
    </source>
</evidence>
<evidence type="ECO:0008006" key="3">
    <source>
        <dbReference type="Google" id="ProtNLM"/>
    </source>
</evidence>
<dbReference type="RefSeq" id="WP_120790176.1">
    <property type="nucleotide sequence ID" value="NZ_CP032624.1"/>
</dbReference>
<dbReference type="Gene3D" id="3.40.50.300">
    <property type="entry name" value="P-loop containing nucleotide triphosphate hydrolases"/>
    <property type="match status" value="1"/>
</dbReference>
<organism evidence="1 2">
    <name type="scientific">Gryllotalpicola protaetiae</name>
    <dbReference type="NCBI Taxonomy" id="2419771"/>
    <lineage>
        <taxon>Bacteria</taxon>
        <taxon>Bacillati</taxon>
        <taxon>Actinomycetota</taxon>
        <taxon>Actinomycetes</taxon>
        <taxon>Micrococcales</taxon>
        <taxon>Microbacteriaceae</taxon>
        <taxon>Gryllotalpicola</taxon>
    </lineage>
</organism>
<dbReference type="InterPro" id="IPR027417">
    <property type="entry name" value="P-loop_NTPase"/>
</dbReference>
<reference evidence="1 2" key="1">
    <citation type="submission" date="2018-09" db="EMBL/GenBank/DDBJ databases">
        <title>Genome sequencing of strain 2DFW10M-5.</title>
        <authorList>
            <person name="Heo J."/>
            <person name="Kim S.-J."/>
            <person name="Kwon S.-W."/>
        </authorList>
    </citation>
    <scope>NUCLEOTIDE SEQUENCE [LARGE SCALE GENOMIC DNA]</scope>
    <source>
        <strain evidence="1 2">2DFW10M-5</strain>
    </source>
</reference>